<keyword evidence="9" id="KW-1185">Reference proteome</keyword>
<keyword evidence="2" id="KW-0193">Cuticle</keyword>
<evidence type="ECO:0000256" key="5">
    <source>
        <dbReference type="ARBA" id="ARBA00022729"/>
    </source>
</evidence>
<evidence type="ECO:0000256" key="6">
    <source>
        <dbReference type="ARBA" id="ARBA00022989"/>
    </source>
</evidence>
<dbReference type="PROSITE" id="PS51034">
    <property type="entry name" value="ZP_2"/>
    <property type="match status" value="1"/>
</dbReference>
<evidence type="ECO:0000256" key="1">
    <source>
        <dbReference type="ARBA" id="ARBA00004251"/>
    </source>
</evidence>
<dbReference type="InterPro" id="IPR057475">
    <property type="entry name" value="CUT_C"/>
</dbReference>
<dbReference type="PANTHER" id="PTHR22907:SF27">
    <property type="entry name" value="ZP DOMAIN-CONTAINING PROTEIN"/>
    <property type="match status" value="1"/>
</dbReference>
<dbReference type="Proteomes" id="UP000050640">
    <property type="component" value="Unplaced"/>
</dbReference>
<dbReference type="InterPro" id="IPR001507">
    <property type="entry name" value="ZP_dom"/>
</dbReference>
<dbReference type="WBParaSite" id="EEL_0000648401-mRNA-1">
    <property type="protein sequence ID" value="EEL_0000648401-mRNA-1"/>
    <property type="gene ID" value="EEL_0000648401"/>
</dbReference>
<dbReference type="InterPro" id="IPR051962">
    <property type="entry name" value="Cuticlin"/>
</dbReference>
<feature type="domain" description="ZP" evidence="8">
    <location>
        <begin position="1"/>
        <end position="228"/>
    </location>
</feature>
<keyword evidence="3" id="KW-1003">Cell membrane</keyword>
<evidence type="ECO:0000256" key="2">
    <source>
        <dbReference type="ARBA" id="ARBA00022460"/>
    </source>
</evidence>
<reference evidence="10" key="1">
    <citation type="submission" date="2017-02" db="UniProtKB">
        <authorList>
            <consortium name="WormBaseParasite"/>
        </authorList>
    </citation>
    <scope>IDENTIFICATION</scope>
</reference>
<dbReference type="PANTHER" id="PTHR22907">
    <property type="entry name" value="GH04558P"/>
    <property type="match status" value="1"/>
</dbReference>
<sequence>MFLQFQPISKIGPKLKGIEQSITIVVSFHDIFITKIDRAFRCTCFYMEADRVVTARFDVSMIPTTDLIDTVRMPLCTYTVRRDSVIGKAVSVATVGEPVIHVWQCESGSISNLCAKKDRVIMDEMITFSIKNDHSLNTALFSDMFSILVHSCFVDDGNGHEKKPLIDERGCTIEPIIIPDLTYTEDGNMAFSKVNVFKFADKLTTYFQCAVSTCMRSEGRCNEQSPPHCANDRLEHFGRRTTQSPSSTGTASITEKATSSIWKFRKSRSAARSFASFLSENETLWMKYDGHTMDLSAGKIVVLDLDEERSTTGIENALSSQVR</sequence>
<comment type="subcellular location">
    <subcellularLocation>
        <location evidence="1">Cell membrane</location>
        <topology evidence="1">Single-pass type I membrane protein</topology>
    </subcellularLocation>
</comment>
<proteinExistence type="predicted"/>
<evidence type="ECO:0000256" key="7">
    <source>
        <dbReference type="ARBA" id="ARBA00023136"/>
    </source>
</evidence>
<evidence type="ECO:0000259" key="8">
    <source>
        <dbReference type="PROSITE" id="PS51034"/>
    </source>
</evidence>
<dbReference type="GO" id="GO:0005886">
    <property type="term" value="C:plasma membrane"/>
    <property type="evidence" value="ECO:0007669"/>
    <property type="project" value="UniProtKB-SubCell"/>
</dbReference>
<dbReference type="GO" id="GO:0042302">
    <property type="term" value="F:structural constituent of cuticle"/>
    <property type="evidence" value="ECO:0007669"/>
    <property type="project" value="UniProtKB-KW"/>
</dbReference>
<evidence type="ECO:0000256" key="4">
    <source>
        <dbReference type="ARBA" id="ARBA00022692"/>
    </source>
</evidence>
<evidence type="ECO:0000313" key="9">
    <source>
        <dbReference type="Proteomes" id="UP000050640"/>
    </source>
</evidence>
<keyword evidence="4" id="KW-0812">Transmembrane</keyword>
<dbReference type="STRING" id="1147741.A0A0R3RWE9"/>
<organism evidence="9 10">
    <name type="scientific">Elaeophora elaphi</name>
    <dbReference type="NCBI Taxonomy" id="1147741"/>
    <lineage>
        <taxon>Eukaryota</taxon>
        <taxon>Metazoa</taxon>
        <taxon>Ecdysozoa</taxon>
        <taxon>Nematoda</taxon>
        <taxon>Chromadorea</taxon>
        <taxon>Rhabditida</taxon>
        <taxon>Spirurina</taxon>
        <taxon>Spiruromorpha</taxon>
        <taxon>Filarioidea</taxon>
        <taxon>Onchocercidae</taxon>
        <taxon>Elaeophora</taxon>
    </lineage>
</organism>
<evidence type="ECO:0000256" key="3">
    <source>
        <dbReference type="ARBA" id="ARBA00022475"/>
    </source>
</evidence>
<keyword evidence="6" id="KW-1133">Transmembrane helix</keyword>
<dbReference type="Pfam" id="PF25057">
    <property type="entry name" value="CUT_N"/>
    <property type="match status" value="1"/>
</dbReference>
<keyword evidence="7" id="KW-0472">Membrane</keyword>
<dbReference type="AlphaFoldDB" id="A0A0R3RWE9"/>
<keyword evidence="5" id="KW-0732">Signal</keyword>
<dbReference type="Pfam" id="PF25301">
    <property type="entry name" value="CUT_C"/>
    <property type="match status" value="2"/>
</dbReference>
<evidence type="ECO:0000313" key="10">
    <source>
        <dbReference type="WBParaSite" id="EEL_0000648401-mRNA-1"/>
    </source>
</evidence>
<name>A0A0R3RWE9_9BILA</name>
<accession>A0A0R3RWE9</accession>
<dbReference type="SMART" id="SM00241">
    <property type="entry name" value="ZP"/>
    <property type="match status" value="1"/>
</dbReference>
<protein>
    <submittedName>
        <fullName evidence="10">ZP domain-containing protein</fullName>
    </submittedName>
</protein>
<dbReference type="InterPro" id="IPR056953">
    <property type="entry name" value="CUT_N"/>
</dbReference>